<dbReference type="PANTHER" id="PTHR24104">
    <property type="entry name" value="E3 UBIQUITIN-PROTEIN LIGASE NHLRC1-RELATED"/>
    <property type="match status" value="1"/>
</dbReference>
<name>A0A1X7T459_AMPQE</name>
<feature type="repeat" description="NHL" evidence="2">
    <location>
        <begin position="25"/>
        <end position="70"/>
    </location>
</feature>
<dbReference type="InParanoid" id="A0A1X7T459"/>
<dbReference type="PROSITE" id="PS51125">
    <property type="entry name" value="NHL"/>
    <property type="match status" value="1"/>
</dbReference>
<evidence type="ECO:0008006" key="4">
    <source>
        <dbReference type="Google" id="ProtNLM"/>
    </source>
</evidence>
<keyword evidence="1" id="KW-0677">Repeat</keyword>
<dbReference type="GO" id="GO:0008270">
    <property type="term" value="F:zinc ion binding"/>
    <property type="evidence" value="ECO:0007669"/>
    <property type="project" value="UniProtKB-KW"/>
</dbReference>
<dbReference type="EnsemblMetazoa" id="Aqu2.1.09269_001">
    <property type="protein sequence ID" value="Aqu2.1.09269_001"/>
    <property type="gene ID" value="Aqu2.1.09269"/>
</dbReference>
<dbReference type="InterPro" id="IPR011042">
    <property type="entry name" value="6-blade_b-propeller_TolB-like"/>
</dbReference>
<evidence type="ECO:0000256" key="1">
    <source>
        <dbReference type="ARBA" id="ARBA00022737"/>
    </source>
</evidence>
<dbReference type="SUPFAM" id="SSF63829">
    <property type="entry name" value="Calcium-dependent phosphotriesterase"/>
    <property type="match status" value="1"/>
</dbReference>
<protein>
    <recommendedName>
        <fullName evidence="4">SMP-30/Gluconolactonase/LRE-like region domain-containing protein</fullName>
    </recommendedName>
</protein>
<organism evidence="3">
    <name type="scientific">Amphimedon queenslandica</name>
    <name type="common">Sponge</name>
    <dbReference type="NCBI Taxonomy" id="400682"/>
    <lineage>
        <taxon>Eukaryota</taxon>
        <taxon>Metazoa</taxon>
        <taxon>Porifera</taxon>
        <taxon>Demospongiae</taxon>
        <taxon>Heteroscleromorpha</taxon>
        <taxon>Haplosclerida</taxon>
        <taxon>Niphatidae</taxon>
        <taxon>Amphimedon</taxon>
    </lineage>
</organism>
<dbReference type="Pfam" id="PF01436">
    <property type="entry name" value="NHL"/>
    <property type="match status" value="1"/>
</dbReference>
<sequence length="109" mass="11765">MDLKVMVMDSLVVLRVYCCISQLLLGQFGSNGNGNGQFSSPHGVAIDDDGHTLVLTYKGGDSCVYALSPDGKQVKLISGLNNPYGIVVVLDKDGCIYVTDYGNHRIMKH</sequence>
<evidence type="ECO:0000313" key="3">
    <source>
        <dbReference type="EnsemblMetazoa" id="Aqu2.1.09269_001"/>
    </source>
</evidence>
<proteinExistence type="predicted"/>
<dbReference type="AlphaFoldDB" id="A0A1X7T459"/>
<reference evidence="3" key="1">
    <citation type="submission" date="2017-05" db="UniProtKB">
        <authorList>
            <consortium name="EnsemblMetazoa"/>
        </authorList>
    </citation>
    <scope>IDENTIFICATION</scope>
</reference>
<dbReference type="Gene3D" id="2.120.10.30">
    <property type="entry name" value="TolB, C-terminal domain"/>
    <property type="match status" value="1"/>
</dbReference>
<evidence type="ECO:0000256" key="2">
    <source>
        <dbReference type="PROSITE-ProRule" id="PRU00504"/>
    </source>
</evidence>
<accession>A0A1X7T459</accession>
<dbReference type="PANTHER" id="PTHR24104:SF25">
    <property type="entry name" value="PROTEIN LIN-41"/>
    <property type="match status" value="1"/>
</dbReference>
<dbReference type="InterPro" id="IPR050952">
    <property type="entry name" value="TRIM-NHL_E3_ligases"/>
</dbReference>
<dbReference type="InterPro" id="IPR001258">
    <property type="entry name" value="NHL_repeat"/>
</dbReference>